<evidence type="ECO:0000313" key="4">
    <source>
        <dbReference type="Proteomes" id="UP001345219"/>
    </source>
</evidence>
<evidence type="ECO:0000313" key="3">
    <source>
        <dbReference type="EMBL" id="KAK4757240.1"/>
    </source>
</evidence>
<dbReference type="PANTHER" id="PTHR31236:SF41">
    <property type="entry name" value="BURP DOMAIN PROTEIN USPL1"/>
    <property type="match status" value="1"/>
</dbReference>
<accession>A0AAN7K4C2</accession>
<keyword evidence="4" id="KW-1185">Reference proteome</keyword>
<sequence>MKKTRALTSLQIGLTMASPLARWIFLFLQISLLLGLLEAGARSVIGDGGDGVGIQMIPRRQPRDDGGFSTHAEKEGGPIGMDDPKTMKHHMHDHDSNTDDPSVHIFFNLEDLMVGKRMLLYFPHKTDPSRTPRLLPREEAESIPFTSTKLSSILSFFSFPDDSRQARAMANTLHQCELEPIKGELKFCATSMEEMLDRTHQIFATESRALATTYIPMKKTTKALQNYTVLETPKQIEARRMIGCHTMPYPYAVYYCHIQLQSETRLFQVALGGAEVDRIDALAACHMDTSRWDRDHVSFKVLHIEPGSAPVCHFFPVDNLVWVPRQ</sequence>
<feature type="domain" description="BURP" evidence="2">
    <location>
        <begin position="106"/>
        <end position="325"/>
    </location>
</feature>
<evidence type="ECO:0000256" key="1">
    <source>
        <dbReference type="SAM" id="MobiDB-lite"/>
    </source>
</evidence>
<dbReference type="Pfam" id="PF03181">
    <property type="entry name" value="BURP"/>
    <property type="match status" value="1"/>
</dbReference>
<dbReference type="InterPro" id="IPR004873">
    <property type="entry name" value="BURP_dom"/>
</dbReference>
<feature type="region of interest" description="Disordered" evidence="1">
    <location>
        <begin position="50"/>
        <end position="96"/>
    </location>
</feature>
<evidence type="ECO:0000259" key="2">
    <source>
        <dbReference type="PROSITE" id="PS51277"/>
    </source>
</evidence>
<comment type="caution">
    <text evidence="3">The sequence shown here is derived from an EMBL/GenBank/DDBJ whole genome shotgun (WGS) entry which is preliminary data.</text>
</comment>
<gene>
    <name evidence="3" type="ORF">SAY87_007367</name>
</gene>
<dbReference type="Proteomes" id="UP001345219">
    <property type="component" value="Chromosome 6"/>
</dbReference>
<name>A0AAN7K4C2_9MYRT</name>
<dbReference type="InterPro" id="IPR044816">
    <property type="entry name" value="BURP"/>
</dbReference>
<dbReference type="PROSITE" id="PS51277">
    <property type="entry name" value="BURP"/>
    <property type="match status" value="1"/>
</dbReference>
<dbReference type="PANTHER" id="PTHR31236">
    <property type="entry name" value="BURP DOMAIN PROTEIN USPL1-LIKE"/>
    <property type="match status" value="1"/>
</dbReference>
<dbReference type="EMBL" id="JAXIOK010000013">
    <property type="protein sequence ID" value="KAK4757240.1"/>
    <property type="molecule type" value="Genomic_DNA"/>
</dbReference>
<feature type="compositionally biased region" description="Basic and acidic residues" evidence="1">
    <location>
        <begin position="61"/>
        <end position="96"/>
    </location>
</feature>
<proteinExistence type="predicted"/>
<organism evidence="3 4">
    <name type="scientific">Trapa incisa</name>
    <dbReference type="NCBI Taxonomy" id="236973"/>
    <lineage>
        <taxon>Eukaryota</taxon>
        <taxon>Viridiplantae</taxon>
        <taxon>Streptophyta</taxon>
        <taxon>Embryophyta</taxon>
        <taxon>Tracheophyta</taxon>
        <taxon>Spermatophyta</taxon>
        <taxon>Magnoliopsida</taxon>
        <taxon>eudicotyledons</taxon>
        <taxon>Gunneridae</taxon>
        <taxon>Pentapetalae</taxon>
        <taxon>rosids</taxon>
        <taxon>malvids</taxon>
        <taxon>Myrtales</taxon>
        <taxon>Lythraceae</taxon>
        <taxon>Trapa</taxon>
    </lineage>
</organism>
<reference evidence="3 4" key="1">
    <citation type="journal article" date="2023" name="Hortic Res">
        <title>Pangenome of water caltrop reveals structural variations and asymmetric subgenome divergence after allopolyploidization.</title>
        <authorList>
            <person name="Zhang X."/>
            <person name="Chen Y."/>
            <person name="Wang L."/>
            <person name="Yuan Y."/>
            <person name="Fang M."/>
            <person name="Shi L."/>
            <person name="Lu R."/>
            <person name="Comes H.P."/>
            <person name="Ma Y."/>
            <person name="Chen Y."/>
            <person name="Huang G."/>
            <person name="Zhou Y."/>
            <person name="Zheng Z."/>
            <person name="Qiu Y."/>
        </authorList>
    </citation>
    <scope>NUCLEOTIDE SEQUENCE [LARGE SCALE GENOMIC DNA]</scope>
    <source>
        <tissue evidence="3">Roots</tissue>
    </source>
</reference>
<protein>
    <recommendedName>
        <fullName evidence="2">BURP domain-containing protein</fullName>
    </recommendedName>
</protein>
<dbReference type="SMART" id="SM01045">
    <property type="entry name" value="BURP"/>
    <property type="match status" value="1"/>
</dbReference>
<dbReference type="AlphaFoldDB" id="A0AAN7K4C2"/>